<name>A0A5K7XC74_9BACT</name>
<protein>
    <recommendedName>
        <fullName evidence="4">Outer membrane protein beta-barrel domain-containing protein</fullName>
    </recommendedName>
</protein>
<proteinExistence type="predicted"/>
<sequence length="275" mass="29211">MFQLFRRVLSPELAGIFILLASCFPVLAQCDGVPTGRGMYGGVFGGGGSSNINSIDQMGTAYFLESDGGPLSVNAVGSSGNDGVGMVGLQIGHEWASSAPQGSWGLLPAVELEGMYLSGTQNGQLINDTNRLPEHVFDDSLPMDNIALLANGVVSLQTPLVNLYPYLGGGLGMTNVKIDGANSLQLDPAEPGVNHFNANPNSSALGLSAQFKAGFRLNLTERLYLFTEYRYLYVQSTTQTFGSTQYPGHAPTSPWTVQLKDMNYHLGVGGIGFDF</sequence>
<gene>
    <name evidence="2" type="ORF">PLANPX_4032</name>
</gene>
<evidence type="ECO:0000313" key="2">
    <source>
        <dbReference type="EMBL" id="BBO34420.1"/>
    </source>
</evidence>
<evidence type="ECO:0008006" key="4">
    <source>
        <dbReference type="Google" id="ProtNLM"/>
    </source>
</evidence>
<dbReference type="Gene3D" id="2.40.160.20">
    <property type="match status" value="1"/>
</dbReference>
<dbReference type="InterPro" id="IPR011250">
    <property type="entry name" value="OMP/PagP_B-barrel"/>
</dbReference>
<dbReference type="PROSITE" id="PS51257">
    <property type="entry name" value="PROKAR_LIPOPROTEIN"/>
    <property type="match status" value="1"/>
</dbReference>
<keyword evidence="3" id="KW-1185">Reference proteome</keyword>
<feature type="chain" id="PRO_5024897931" description="Outer membrane protein beta-barrel domain-containing protein" evidence="1">
    <location>
        <begin position="29"/>
        <end position="275"/>
    </location>
</feature>
<dbReference type="AlphaFoldDB" id="A0A5K7XC74"/>
<keyword evidence="1" id="KW-0732">Signal</keyword>
<organism evidence="2 3">
    <name type="scientific">Lacipirellula parvula</name>
    <dbReference type="NCBI Taxonomy" id="2650471"/>
    <lineage>
        <taxon>Bacteria</taxon>
        <taxon>Pseudomonadati</taxon>
        <taxon>Planctomycetota</taxon>
        <taxon>Planctomycetia</taxon>
        <taxon>Pirellulales</taxon>
        <taxon>Lacipirellulaceae</taxon>
        <taxon>Lacipirellula</taxon>
    </lineage>
</organism>
<evidence type="ECO:0000313" key="3">
    <source>
        <dbReference type="Proteomes" id="UP000326837"/>
    </source>
</evidence>
<dbReference type="RefSeq" id="WP_172992143.1">
    <property type="nucleotide sequence ID" value="NZ_AP021861.1"/>
</dbReference>
<dbReference type="KEGG" id="lpav:PLANPX_4032"/>
<accession>A0A5K7XC74</accession>
<evidence type="ECO:0000256" key="1">
    <source>
        <dbReference type="SAM" id="SignalP"/>
    </source>
</evidence>
<reference evidence="3" key="1">
    <citation type="submission" date="2019-10" db="EMBL/GenBank/DDBJ databases">
        <title>Lacipirellula parvula gen. nov., sp. nov., representing a lineage of planctomycetes widespread in freshwater anoxic habitats, and description of the family Lacipirellulaceae.</title>
        <authorList>
            <person name="Dedysh S.N."/>
            <person name="Kulichevskaya I.S."/>
            <person name="Beletsky A.V."/>
            <person name="Rakitin A.L."/>
            <person name="Mardanov A.V."/>
            <person name="Ivanova A.A."/>
            <person name="Saltykova V.X."/>
            <person name="Rijpstra W.I.C."/>
            <person name="Sinninghe Damste J.S."/>
            <person name="Ravin N.V."/>
        </authorList>
    </citation>
    <scope>NUCLEOTIDE SEQUENCE [LARGE SCALE GENOMIC DNA]</scope>
    <source>
        <strain evidence="3">PX69</strain>
    </source>
</reference>
<dbReference type="SUPFAM" id="SSF56925">
    <property type="entry name" value="OMPA-like"/>
    <property type="match status" value="1"/>
</dbReference>
<dbReference type="Proteomes" id="UP000326837">
    <property type="component" value="Chromosome"/>
</dbReference>
<dbReference type="EMBL" id="AP021861">
    <property type="protein sequence ID" value="BBO34420.1"/>
    <property type="molecule type" value="Genomic_DNA"/>
</dbReference>
<feature type="signal peptide" evidence="1">
    <location>
        <begin position="1"/>
        <end position="28"/>
    </location>
</feature>